<dbReference type="GO" id="GO:0006412">
    <property type="term" value="P:translation"/>
    <property type="evidence" value="ECO:0007669"/>
    <property type="project" value="InterPro"/>
</dbReference>
<sequence>MTHHLEALTRMNEKRSDLRNLRKEGRLPCNLLGKKGTIGMVHVNAREFSLLMRDGLTKTLELSIDGGTSVSVELKEIQRNPVTKDIIHVDMLIAGGTAAAGA</sequence>
<proteinExistence type="predicted"/>
<dbReference type="SUPFAM" id="SSF50715">
    <property type="entry name" value="Ribosomal protein L25-like"/>
    <property type="match status" value="1"/>
</dbReference>
<dbReference type="Pfam" id="PF01386">
    <property type="entry name" value="Ribosomal_L25p"/>
    <property type="match status" value="1"/>
</dbReference>
<keyword evidence="2" id="KW-0687">Ribonucleoprotein</keyword>
<name>A0A1X7HDF0_9BACL</name>
<dbReference type="Gene3D" id="2.40.240.10">
    <property type="entry name" value="Ribosomal Protein L25, Chain P"/>
    <property type="match status" value="1"/>
</dbReference>
<dbReference type="GO" id="GO:0005840">
    <property type="term" value="C:ribosome"/>
    <property type="evidence" value="ECO:0007669"/>
    <property type="project" value="UniProtKB-KW"/>
</dbReference>
<dbReference type="GO" id="GO:0003735">
    <property type="term" value="F:structural constituent of ribosome"/>
    <property type="evidence" value="ECO:0007669"/>
    <property type="project" value="InterPro"/>
</dbReference>
<evidence type="ECO:0000313" key="5">
    <source>
        <dbReference type="Proteomes" id="UP000192940"/>
    </source>
</evidence>
<dbReference type="EMBL" id="LT840184">
    <property type="protein sequence ID" value="SMF83474.1"/>
    <property type="molecule type" value="Genomic_DNA"/>
</dbReference>
<organism evidence="4 5">
    <name type="scientific">Paenibacillus uliginis N3/975</name>
    <dbReference type="NCBI Taxonomy" id="1313296"/>
    <lineage>
        <taxon>Bacteria</taxon>
        <taxon>Bacillati</taxon>
        <taxon>Bacillota</taxon>
        <taxon>Bacilli</taxon>
        <taxon>Bacillales</taxon>
        <taxon>Paenibacillaceae</taxon>
        <taxon>Paenibacillus</taxon>
    </lineage>
</organism>
<dbReference type="InterPro" id="IPR011035">
    <property type="entry name" value="Ribosomal_bL25/Gln-tRNA_synth"/>
</dbReference>
<reference evidence="4 5" key="1">
    <citation type="submission" date="2017-04" db="EMBL/GenBank/DDBJ databases">
        <authorList>
            <person name="Afonso C.L."/>
            <person name="Miller P.J."/>
            <person name="Scott M.A."/>
            <person name="Spackman E."/>
            <person name="Goraichik I."/>
            <person name="Dimitrov K.M."/>
            <person name="Suarez D.L."/>
            <person name="Swayne D.E."/>
        </authorList>
    </citation>
    <scope>NUCLEOTIDE SEQUENCE [LARGE SCALE GENOMIC DNA]</scope>
    <source>
        <strain evidence="4 5">N3/975</strain>
    </source>
</reference>
<dbReference type="AlphaFoldDB" id="A0A1X7HDF0"/>
<keyword evidence="1 4" id="KW-0689">Ribosomal protein</keyword>
<dbReference type="Proteomes" id="UP000192940">
    <property type="component" value="Chromosome I"/>
</dbReference>
<dbReference type="GO" id="GO:1990904">
    <property type="term" value="C:ribonucleoprotein complex"/>
    <property type="evidence" value="ECO:0007669"/>
    <property type="project" value="UniProtKB-KW"/>
</dbReference>
<evidence type="ECO:0000259" key="3">
    <source>
        <dbReference type="Pfam" id="PF01386"/>
    </source>
</evidence>
<dbReference type="RefSeq" id="WP_208919370.1">
    <property type="nucleotide sequence ID" value="NZ_LT840184.1"/>
</dbReference>
<evidence type="ECO:0000256" key="1">
    <source>
        <dbReference type="ARBA" id="ARBA00022980"/>
    </source>
</evidence>
<dbReference type="InterPro" id="IPR020056">
    <property type="entry name" value="Rbsml_bL25/Gln-tRNA_synth_N"/>
</dbReference>
<dbReference type="InterPro" id="IPR029751">
    <property type="entry name" value="Ribosomal_L25_dom"/>
</dbReference>
<feature type="domain" description="Large ribosomal subunit protein bL25 L25" evidence="3">
    <location>
        <begin position="5"/>
        <end position="91"/>
    </location>
</feature>
<evidence type="ECO:0000313" key="4">
    <source>
        <dbReference type="EMBL" id="SMF83474.1"/>
    </source>
</evidence>
<evidence type="ECO:0000256" key="2">
    <source>
        <dbReference type="ARBA" id="ARBA00023274"/>
    </source>
</evidence>
<gene>
    <name evidence="4" type="ORF">SAMN05661091_2395</name>
</gene>
<protein>
    <submittedName>
        <fullName evidence="4">Ribosomal protein L25 (General stress protein Ctc)</fullName>
    </submittedName>
</protein>
<accession>A0A1X7HDF0</accession>
<dbReference type="STRING" id="1313296.SAMN05661091_2395"/>
<dbReference type="CDD" id="cd00495">
    <property type="entry name" value="Ribosomal_L25_TL5_CTC"/>
    <property type="match status" value="1"/>
</dbReference>
<keyword evidence="5" id="KW-1185">Reference proteome</keyword>